<keyword evidence="6 8" id="KW-0413">Isomerase</keyword>
<dbReference type="UniPathway" id="UPA00034">
    <property type="reaction ID" value="UER00025"/>
</dbReference>
<dbReference type="HAMAP" id="MF_00197">
    <property type="entry name" value="DAP_epimerase"/>
    <property type="match status" value="1"/>
</dbReference>
<evidence type="ECO:0000256" key="4">
    <source>
        <dbReference type="ARBA" id="ARBA00022605"/>
    </source>
</evidence>
<dbReference type="AlphaFoldDB" id="A0A2N3QHD0"/>
<comment type="caution">
    <text evidence="8">Lacks conserved residue(s) required for the propagation of feature annotation.</text>
</comment>
<evidence type="ECO:0000256" key="3">
    <source>
        <dbReference type="ARBA" id="ARBA00013080"/>
    </source>
</evidence>
<evidence type="ECO:0000256" key="8">
    <source>
        <dbReference type="HAMAP-Rule" id="MF_00197"/>
    </source>
</evidence>
<evidence type="ECO:0000256" key="1">
    <source>
        <dbReference type="ARBA" id="ARBA00005196"/>
    </source>
</evidence>
<evidence type="ECO:0000256" key="2">
    <source>
        <dbReference type="ARBA" id="ARBA00010219"/>
    </source>
</evidence>
<evidence type="ECO:0000256" key="5">
    <source>
        <dbReference type="ARBA" id="ARBA00023154"/>
    </source>
</evidence>
<evidence type="ECO:0000256" key="7">
    <source>
        <dbReference type="ARBA" id="ARBA00051712"/>
    </source>
</evidence>
<keyword evidence="8" id="KW-0963">Cytoplasm</keyword>
<comment type="subunit">
    <text evidence="8">Homodimer.</text>
</comment>
<comment type="similarity">
    <text evidence="2 8">Belongs to the diaminopimelate epimerase family.</text>
</comment>
<feature type="binding site" evidence="8">
    <location>
        <position position="117"/>
    </location>
    <ligand>
        <name>substrate</name>
    </ligand>
</feature>
<proteinExistence type="inferred from homology"/>
<feature type="binding site" evidence="8">
    <location>
        <begin position="127"/>
        <end position="128"/>
    </location>
    <ligand>
        <name>substrate</name>
    </ligand>
</feature>
<dbReference type="GO" id="GO:0008837">
    <property type="term" value="F:diaminopimelate epimerase activity"/>
    <property type="evidence" value="ECO:0007669"/>
    <property type="project" value="UniProtKB-UniRule"/>
</dbReference>
<feature type="binding site" evidence="8">
    <location>
        <position position="211"/>
    </location>
    <ligand>
        <name>substrate</name>
    </ligand>
</feature>
<comment type="caution">
    <text evidence="10">The sequence shown here is derived from an EMBL/GenBank/DDBJ whole genome shotgun (WGS) entry which is preliminary data.</text>
</comment>
<dbReference type="SUPFAM" id="SSF54506">
    <property type="entry name" value="Diaminopimelate epimerase-like"/>
    <property type="match status" value="2"/>
</dbReference>
<reference evidence="10 11" key="1">
    <citation type="submission" date="2017-10" db="EMBL/GenBank/DDBJ databases">
        <title>Bifidobacterium genomics.</title>
        <authorList>
            <person name="Lugli G.A."/>
            <person name="Milani C."/>
            <person name="Mancabelli L."/>
        </authorList>
    </citation>
    <scope>NUCLEOTIDE SEQUENCE [LARGE SCALE GENOMIC DNA]</scope>
    <source>
        <strain evidence="10 11">1524B</strain>
    </source>
</reference>
<evidence type="ECO:0000313" key="11">
    <source>
        <dbReference type="Proteomes" id="UP000233730"/>
    </source>
</evidence>
<dbReference type="Proteomes" id="UP000233730">
    <property type="component" value="Unassembled WGS sequence"/>
</dbReference>
<dbReference type="Gene3D" id="3.10.310.10">
    <property type="entry name" value="Diaminopimelate Epimerase, Chain A, domain 1"/>
    <property type="match status" value="2"/>
</dbReference>
<protein>
    <recommendedName>
        <fullName evidence="3 8">Diaminopimelate epimerase</fullName>
        <shortName evidence="8">DAP epimerase</shortName>
        <ecNumber evidence="3 8">5.1.1.7</ecNumber>
    </recommendedName>
    <alternativeName>
        <fullName evidence="8">PLP-independent amino acid racemase</fullName>
    </alternativeName>
</protein>
<dbReference type="PANTHER" id="PTHR31689">
    <property type="entry name" value="DIAMINOPIMELATE EPIMERASE, CHLOROPLASTIC"/>
    <property type="match status" value="1"/>
</dbReference>
<feature type="binding site" evidence="8">
    <location>
        <position position="248"/>
    </location>
    <ligand>
        <name>substrate</name>
    </ligand>
</feature>
<feature type="binding site" evidence="8">
    <location>
        <begin position="272"/>
        <end position="273"/>
    </location>
    <ligand>
        <name>substrate</name>
    </ligand>
</feature>
<keyword evidence="4 8" id="KW-0028">Amino-acid biosynthesis</keyword>
<dbReference type="Pfam" id="PF01678">
    <property type="entry name" value="DAP_epimerase"/>
    <property type="match status" value="2"/>
</dbReference>
<comment type="function">
    <text evidence="8">Catalyzes the stereoinversion of LL-2,6-diaminopimelate (L,L-DAP) to meso-diaminopimelate (meso-DAP), a precursor of L-lysine and an essential component of the bacterial peptidoglycan.</text>
</comment>
<dbReference type="PANTHER" id="PTHR31689:SF0">
    <property type="entry name" value="DIAMINOPIMELATE EPIMERASE"/>
    <property type="match status" value="1"/>
</dbReference>
<dbReference type="GO" id="GO:0005829">
    <property type="term" value="C:cytosol"/>
    <property type="evidence" value="ECO:0007669"/>
    <property type="project" value="TreeGrafter"/>
</dbReference>
<dbReference type="GO" id="GO:0009089">
    <property type="term" value="P:lysine biosynthetic process via diaminopimelate"/>
    <property type="evidence" value="ECO:0007669"/>
    <property type="project" value="UniProtKB-UniRule"/>
</dbReference>
<keyword evidence="5 8" id="KW-0457">Lysine biosynthesis</keyword>
<feature type="binding site" evidence="8">
    <location>
        <begin position="282"/>
        <end position="283"/>
    </location>
    <ligand>
        <name>substrate</name>
    </ligand>
</feature>
<organism evidence="10 11">
    <name type="scientific">Bifidobacterium pseudolongum subsp. globosum</name>
    <dbReference type="NCBI Taxonomy" id="1690"/>
    <lineage>
        <taxon>Bacteria</taxon>
        <taxon>Bacillati</taxon>
        <taxon>Actinomycetota</taxon>
        <taxon>Actinomycetes</taxon>
        <taxon>Bifidobacteriales</taxon>
        <taxon>Bifidobacteriaceae</taxon>
        <taxon>Bifidobacterium</taxon>
    </lineage>
</organism>
<dbReference type="EC" id="5.1.1.7" evidence="3 8"/>
<evidence type="ECO:0000256" key="9">
    <source>
        <dbReference type="PROSITE-ProRule" id="PRU10125"/>
    </source>
</evidence>
<dbReference type="EMBL" id="PCGZ01000005">
    <property type="protein sequence ID" value="PKU90660.1"/>
    <property type="molecule type" value="Genomic_DNA"/>
</dbReference>
<dbReference type="InterPro" id="IPR001653">
    <property type="entry name" value="DAP_epimerase_DapF"/>
</dbReference>
<feature type="active site" description="Proton donor" evidence="8">
    <location>
        <position position="126"/>
    </location>
</feature>
<comment type="pathway">
    <text evidence="1 8">Amino-acid biosynthesis; L-lysine biosynthesis via DAP pathway; DL-2,6-diaminopimelate from LL-2,6-diaminopimelate: step 1/1.</text>
</comment>
<accession>A0A2N3QHD0</accession>
<name>A0A2N3QHD0_9BIFI</name>
<comment type="subcellular location">
    <subcellularLocation>
        <location evidence="8">Cytoplasm</location>
    </subcellularLocation>
</comment>
<evidence type="ECO:0000256" key="6">
    <source>
        <dbReference type="ARBA" id="ARBA00023235"/>
    </source>
</evidence>
<evidence type="ECO:0000313" key="10">
    <source>
        <dbReference type="EMBL" id="PKU90660.1"/>
    </source>
</evidence>
<feature type="active site" description="Proton acceptor" evidence="8">
    <location>
        <position position="281"/>
    </location>
</feature>
<gene>
    <name evidence="8" type="primary">dapF</name>
    <name evidence="10" type="ORF">CQR46_0855</name>
</gene>
<feature type="site" description="Could be important to modulate the pK values of the two catalytic cysteine residues" evidence="8">
    <location>
        <position position="272"/>
    </location>
</feature>
<sequence>MPVWHGIECHYMPRRYCAPRAQRPAVRNTGEYSEGMTIAQTLTKAQATGNDFLMFADDHGAYDPQPKEITHVCNRHFGIGADGVIRVTHPEYVADLTDAQREELAKAHIDWFMDYRNADGTLAQMCGNGARATALFIQAMHLAVVTKGQPLRLGTRAGIKTLTPLADDPDLGTRLFRVDMGPWSIGEEDAYTVAVDAAVGEGKGTFVDMGNPHVVTVVEDAFTSLPVLDNLDLSVRPVVEPGIDEGQNVEFVRIDEIDAATDIGEATMRVYERGCGETMSCGTGLCATAIVLRAKTDISHWRIKVKGGTLRVDVTDNNVMLTGSAALVATVQMMQER</sequence>
<feature type="active site" evidence="9">
    <location>
        <position position="126"/>
    </location>
</feature>
<feature type="binding site" evidence="8">
    <location>
        <position position="50"/>
    </location>
    <ligand>
        <name>substrate</name>
    </ligand>
</feature>
<dbReference type="NCBIfam" id="TIGR00652">
    <property type="entry name" value="DapF"/>
    <property type="match status" value="1"/>
</dbReference>
<dbReference type="InterPro" id="IPR018510">
    <property type="entry name" value="DAP_epimerase_AS"/>
</dbReference>
<dbReference type="PROSITE" id="PS01326">
    <property type="entry name" value="DAP_EPIMERASE"/>
    <property type="match status" value="1"/>
</dbReference>
<feature type="site" description="Could be important to modulate the pK values of the two catalytic cysteine residues" evidence="8">
    <location>
        <position position="213"/>
    </location>
</feature>
<comment type="catalytic activity">
    <reaction evidence="7 8">
        <text>(2S,6S)-2,6-diaminopimelate = meso-2,6-diaminopimelate</text>
        <dbReference type="Rhea" id="RHEA:15393"/>
        <dbReference type="ChEBI" id="CHEBI:57609"/>
        <dbReference type="ChEBI" id="CHEBI:57791"/>
        <dbReference type="EC" id="5.1.1.7"/>
    </reaction>
</comment>